<evidence type="ECO:0000313" key="2">
    <source>
        <dbReference type="Proteomes" id="UP001498398"/>
    </source>
</evidence>
<dbReference type="Gene3D" id="1.20.1280.50">
    <property type="match status" value="1"/>
</dbReference>
<dbReference type="SUPFAM" id="SSF52047">
    <property type="entry name" value="RNI-like"/>
    <property type="match status" value="1"/>
</dbReference>
<comment type="caution">
    <text evidence="1">The sequence shown here is derived from an EMBL/GenBank/DDBJ whole genome shotgun (WGS) entry which is preliminary data.</text>
</comment>
<accession>A0ABR1JP93</accession>
<keyword evidence="2" id="KW-1185">Reference proteome</keyword>
<reference evidence="1 2" key="1">
    <citation type="submission" date="2024-01" db="EMBL/GenBank/DDBJ databases">
        <title>A draft genome for the cacao thread blight pathogen Marasmiellus scandens.</title>
        <authorList>
            <person name="Baruah I.K."/>
            <person name="Leung J."/>
            <person name="Bukari Y."/>
            <person name="Amoako-Attah I."/>
            <person name="Meinhardt L.W."/>
            <person name="Bailey B.A."/>
            <person name="Cohen S.P."/>
        </authorList>
    </citation>
    <scope>NUCLEOTIDE SEQUENCE [LARGE SCALE GENOMIC DNA]</scope>
    <source>
        <strain evidence="1 2">GH-19</strain>
    </source>
</reference>
<organism evidence="1 2">
    <name type="scientific">Marasmiellus scandens</name>
    <dbReference type="NCBI Taxonomy" id="2682957"/>
    <lineage>
        <taxon>Eukaryota</taxon>
        <taxon>Fungi</taxon>
        <taxon>Dikarya</taxon>
        <taxon>Basidiomycota</taxon>
        <taxon>Agaricomycotina</taxon>
        <taxon>Agaricomycetes</taxon>
        <taxon>Agaricomycetidae</taxon>
        <taxon>Agaricales</taxon>
        <taxon>Marasmiineae</taxon>
        <taxon>Omphalotaceae</taxon>
        <taxon>Marasmiellus</taxon>
    </lineage>
</organism>
<evidence type="ECO:0008006" key="3">
    <source>
        <dbReference type="Google" id="ProtNLM"/>
    </source>
</evidence>
<sequence>MQQSDSSLNRSLVASNEQNKAPITKLSPELLTTMFEFFCSVSMQGRTDVWNVLFSPAVKASHVCSVWRELVRSTPHLWSSLSIRLNYKISSSPQPNQIRPFVTTHLELSQKLPLDLDITVLSDADGVKWRRIYLFLSESLVQHSHRWQTVRLQADLFLPHFIFEENFPFKLPLLRTLDLHGQIDSNKGLVLDAFSNAPSLRILRVQSPQAGSRALKLPWKQISNLTIESALLPFALEQTSLAVNADKITFWGCYRDPEEDDEIPVRTLRHNLSSLSIIVDYDDSDFLDFPVFELLTLPNLSHLSISRDYEIDLSVFDSFLSRSSCVITSLSLFGVDDREALSFIFRLPSLSTLIVHEKNNRKDNWIITVDFLGALVLSRDSNSIKLRHLQHLELGLYATFPEKHIVDLVHSRCIPPIDGVDNLKSFEIKAIAIEGEDPGSFDMERLDEAMEVCKTLGLNYSSSFVTHL</sequence>
<dbReference type="Proteomes" id="UP001498398">
    <property type="component" value="Unassembled WGS sequence"/>
</dbReference>
<gene>
    <name evidence="1" type="ORF">VKT23_006068</name>
</gene>
<protein>
    <recommendedName>
        <fullName evidence="3">F-box domain-containing protein</fullName>
    </recommendedName>
</protein>
<proteinExistence type="predicted"/>
<evidence type="ECO:0000313" key="1">
    <source>
        <dbReference type="EMBL" id="KAK7464863.1"/>
    </source>
</evidence>
<dbReference type="EMBL" id="JBANRG010000007">
    <property type="protein sequence ID" value="KAK7464863.1"/>
    <property type="molecule type" value="Genomic_DNA"/>
</dbReference>
<name>A0ABR1JP93_9AGAR</name>